<dbReference type="Proteomes" id="UP000676967">
    <property type="component" value="Chromosome"/>
</dbReference>
<dbReference type="EMBL" id="AP023356">
    <property type="protein sequence ID" value="BCJ39519.1"/>
    <property type="molecule type" value="Genomic_DNA"/>
</dbReference>
<keyword evidence="2" id="KW-1185">Reference proteome</keyword>
<organism evidence="1 2">
    <name type="scientific">Actinoplanes ianthinogenes</name>
    <dbReference type="NCBI Taxonomy" id="122358"/>
    <lineage>
        <taxon>Bacteria</taxon>
        <taxon>Bacillati</taxon>
        <taxon>Actinomycetota</taxon>
        <taxon>Actinomycetes</taxon>
        <taxon>Micromonosporales</taxon>
        <taxon>Micromonosporaceae</taxon>
        <taxon>Actinoplanes</taxon>
    </lineage>
</organism>
<evidence type="ECO:0000313" key="2">
    <source>
        <dbReference type="Proteomes" id="UP000676967"/>
    </source>
</evidence>
<gene>
    <name evidence="1" type="ORF">Aiant_01760</name>
</gene>
<sequence>MYQQLRELLEDPAYRAVVRGYLLGLDRAIEDAGPEHPAAALLRRDLASLLGDGLWDDVRSLGEREILFPYDPSTGRPGLRLDPSAPLPADLVSAFGQEHPLVVLAAQVLAVAERDGELVDLLPTRDGMAAGRFDQPATVEGYRAELLERMQRYGRAADPRERLFALLDVDEALCSVVHRPPAAPGTWWAGLTTRVRDEVFRAAAAVPGARVTELSGRFADLASGMTRDDAAMIGPPGMVLGCLRLWASVDGRTSPGRVIIGTR</sequence>
<evidence type="ECO:0000313" key="1">
    <source>
        <dbReference type="EMBL" id="BCJ39519.1"/>
    </source>
</evidence>
<proteinExistence type="predicted"/>
<protein>
    <submittedName>
        <fullName evidence="1">Uncharacterized protein</fullName>
    </submittedName>
</protein>
<reference evidence="1 2" key="1">
    <citation type="submission" date="2020-08" db="EMBL/GenBank/DDBJ databases">
        <title>Whole genome shotgun sequence of Actinoplanes ianthinogenes NBRC 13996.</title>
        <authorList>
            <person name="Komaki H."/>
            <person name="Tamura T."/>
        </authorList>
    </citation>
    <scope>NUCLEOTIDE SEQUENCE [LARGE SCALE GENOMIC DNA]</scope>
    <source>
        <strain evidence="1 2">NBRC 13996</strain>
    </source>
</reference>
<accession>A0ABM7LJS9</accession>
<dbReference type="RefSeq" id="WP_189334082.1">
    <property type="nucleotide sequence ID" value="NZ_AP023356.1"/>
</dbReference>
<name>A0ABM7LJS9_9ACTN</name>